<feature type="region of interest" description="Disordered" evidence="5">
    <location>
        <begin position="503"/>
        <end position="529"/>
    </location>
</feature>
<proteinExistence type="inferred from homology"/>
<dbReference type="Gene3D" id="3.90.190.10">
    <property type="entry name" value="Protein tyrosine phosphatase superfamily"/>
    <property type="match status" value="2"/>
</dbReference>
<dbReference type="SUPFAM" id="SSF52799">
    <property type="entry name" value="(Phosphotyrosine protein) phosphatases II"/>
    <property type="match status" value="1"/>
</dbReference>
<dbReference type="GeneID" id="27664356"/>
<dbReference type="InterPro" id="IPR016130">
    <property type="entry name" value="Tyr_Pase_AS"/>
</dbReference>
<feature type="region of interest" description="Disordered" evidence="5">
    <location>
        <begin position="395"/>
        <end position="431"/>
    </location>
</feature>
<reference evidence="8 9" key="1">
    <citation type="journal article" date="2014" name="BMC Genomics">
        <title>Comparative genomics of the major fungal agents of human and animal Sporotrichosis: Sporothrix schenckii and Sporothrix brasiliensis.</title>
        <authorList>
            <person name="Teixeira M.M."/>
            <person name="de Almeida L.G."/>
            <person name="Kubitschek-Barreira P."/>
            <person name="Alves F.L."/>
            <person name="Kioshima E.S."/>
            <person name="Abadio A.K."/>
            <person name="Fernandes L."/>
            <person name="Derengowski L.S."/>
            <person name="Ferreira K.S."/>
            <person name="Souza R.C."/>
            <person name="Ruiz J.C."/>
            <person name="de Andrade N.C."/>
            <person name="Paes H.C."/>
            <person name="Nicola A.M."/>
            <person name="Albuquerque P."/>
            <person name="Gerber A.L."/>
            <person name="Martins V.P."/>
            <person name="Peconick L.D."/>
            <person name="Neto A.V."/>
            <person name="Chaucanez C.B."/>
            <person name="Silva P.A."/>
            <person name="Cunha O.L."/>
            <person name="de Oliveira F.F."/>
            <person name="dos Santos T.C."/>
            <person name="Barros A.L."/>
            <person name="Soares M.A."/>
            <person name="de Oliveira L.M."/>
            <person name="Marini M.M."/>
            <person name="Villalobos-Duno H."/>
            <person name="Cunha M.M."/>
            <person name="de Hoog S."/>
            <person name="da Silveira J.F."/>
            <person name="Henrissat B."/>
            <person name="Nino-Vega G.A."/>
            <person name="Cisalpino P.S."/>
            <person name="Mora-Montes H.M."/>
            <person name="Almeida S.R."/>
            <person name="Stajich J.E."/>
            <person name="Lopes-Bezerra L.M."/>
            <person name="Vasconcelos A.T."/>
            <person name="Felipe M.S."/>
        </authorList>
    </citation>
    <scope>NUCLEOTIDE SEQUENCE [LARGE SCALE GENOMIC DNA]</scope>
    <source>
        <strain evidence="8 9">1099-18</strain>
    </source>
</reference>
<feature type="compositionally biased region" description="Low complexity" evidence="5">
    <location>
        <begin position="154"/>
        <end position="165"/>
    </location>
</feature>
<evidence type="ECO:0000256" key="3">
    <source>
        <dbReference type="ARBA" id="ARBA00022801"/>
    </source>
</evidence>
<dbReference type="RefSeq" id="XP_016589101.1">
    <property type="nucleotide sequence ID" value="XM_016729079.1"/>
</dbReference>
<reference evidence="8 9" key="2">
    <citation type="journal article" date="2015" name="Eukaryot. Cell">
        <title>Asexual propagation of a virulent clone complex in a human and feline outbreak of sporotrichosis.</title>
        <authorList>
            <person name="Teixeira Mde M."/>
            <person name="Rodrigues A.M."/>
            <person name="Tsui C.K."/>
            <person name="de Almeida L.G."/>
            <person name="Van Diepeningen A.D."/>
            <person name="van den Ende B.G."/>
            <person name="Fernandes G.F."/>
            <person name="Kano R."/>
            <person name="Hamelin R.C."/>
            <person name="Lopes-Bezerra L.M."/>
            <person name="Vasconcelos A.T."/>
            <person name="de Hoog S."/>
            <person name="de Camargo Z.P."/>
            <person name="Felipe M.S."/>
        </authorList>
    </citation>
    <scope>NUCLEOTIDE SEQUENCE [LARGE SCALE GENOMIC DNA]</scope>
    <source>
        <strain evidence="8 9">1099-18</strain>
    </source>
</reference>
<feature type="domain" description="Tyrosine specific protein phosphatases" evidence="7">
    <location>
        <begin position="547"/>
        <end position="598"/>
    </location>
</feature>
<feature type="compositionally biased region" description="Low complexity" evidence="5">
    <location>
        <begin position="60"/>
        <end position="75"/>
    </location>
</feature>
<evidence type="ECO:0000313" key="8">
    <source>
        <dbReference type="EMBL" id="KJR86425.1"/>
    </source>
</evidence>
<dbReference type="GO" id="GO:0033550">
    <property type="term" value="F:MAP kinase tyrosine phosphatase activity"/>
    <property type="evidence" value="ECO:0007669"/>
    <property type="project" value="TreeGrafter"/>
</dbReference>
<feature type="region of interest" description="Disordered" evidence="5">
    <location>
        <begin position="961"/>
        <end position="1005"/>
    </location>
</feature>
<dbReference type="InterPro" id="IPR020422">
    <property type="entry name" value="TYR_PHOSPHATASE_DUAL_dom"/>
</dbReference>
<dbReference type="EMBL" id="AXCR01000006">
    <property type="protein sequence ID" value="KJR86425.1"/>
    <property type="molecule type" value="Genomic_DNA"/>
</dbReference>
<comment type="similarity">
    <text evidence="1">Belongs to the protein-tyrosine phosphatase family. Non-receptor class dual specificity subfamily.</text>
</comment>
<comment type="caution">
    <text evidence="8">The sequence shown here is derived from an EMBL/GenBank/DDBJ whole genome shotgun (WGS) entry which is preliminary data.</text>
</comment>
<dbReference type="VEuPathDB" id="FungiDB:SPSK_02205"/>
<sequence>MPSATARRLYEDQIPSFMSVFDLGAETMDDQSTVTVVDPKIIGFPSSSFAEKQLSSLAHPSSASTTGPAAPPALSDPSHRHHDSTSTQMSESADSSPTTTMSCTDSSSLSDPSPSSSPDSPINLLPLAAFPGPSFGGFASMSTGLASLSVIDPNNGNTTNSNNSNGGQGLERPMTSPSPRRRNMKGLSIQPPFVSPTLPTSTQISEPTSPSFIKPQIPAMKRKPSQLSLKTTTHDLVKSTAIEVPQSPSLAIPPILQRRALKHSTSSPHILSSLNSSTFGPPGGMTFPTVLERNESGLSEFLRPSKPAGPVGLDATILEEESPIRAQIANRATYEFEPYHEVENNEDQKTPGYPDGPIAIYDDNVFLYLEPTAEEASRFDVVINVAREVKNPFKSNAKHTQAQSNPLPPQQQQQQQQQRQLSPPQLNEPRNAVPKLAPIMEPATEQEAEPAAECEQVDGSIPMVTEPNTLPTVVEPTTNTLEASHAATSSRLKRKAPALSLTLAEPSTGATEAGNEDNTPTTPKATQTLQEPEYIHIPWDHNTDIGQDLMMLCEAIDQRTKEGKKVLIHCQQGASRSASLIIAYGMYQNPELTVNDSYYAAQAKSRWISPNMRLMYCLQDFQKEVRKRRGSNSWLRPGRSPTKHRAALSMDAIEISPKEPLSAPLPAEDANGSGSATINSPERSPMRPRGNSTPNSREPISPGPSSAPSSFSWDEKEDESDPQRFGRFDFGFTSTGLQPPKLNAPPLSQAQTFGGSGGLTLPGGGNGTGGGFMRPPPSPGFAAHRFGEFPGSSHSNPSSSGFPLLSPGFPPPRSSCSDGLDSILARNMDPPLRPINYSNPLKTTAANTTRTTTTTTSTNTNTTTTNAPPAPTFKTSFFNLPSIIVKPSPKPEQSITIRPAYVDDDEPLMSPRAETMTNNPLHDQLADHQQYAEMSSAGGMHFVEARPALVDDMDKEISNELFSPRETMFPRDPFFPFGRPTQVDDPRSPPTKGETPIVRSIDEII</sequence>
<dbReference type="InterPro" id="IPR000340">
    <property type="entry name" value="Dual-sp_phosphatase_cat-dom"/>
</dbReference>
<feature type="compositionally biased region" description="Low complexity" evidence="5">
    <location>
        <begin position="970"/>
        <end position="980"/>
    </location>
</feature>
<dbReference type="InterPro" id="IPR029021">
    <property type="entry name" value="Prot-tyrosine_phosphatase-like"/>
</dbReference>
<feature type="region of interest" description="Disordered" evidence="5">
    <location>
        <begin position="152"/>
        <end position="216"/>
    </location>
</feature>
<dbReference type="Pfam" id="PF00782">
    <property type="entry name" value="DSPc"/>
    <property type="match status" value="1"/>
</dbReference>
<evidence type="ECO:0000256" key="4">
    <source>
        <dbReference type="ARBA" id="ARBA00022912"/>
    </source>
</evidence>
<dbReference type="SMART" id="SM00195">
    <property type="entry name" value="DSPc"/>
    <property type="match status" value="1"/>
</dbReference>
<feature type="domain" description="Tyrosine-protein phosphatase" evidence="6">
    <location>
        <begin position="470"/>
        <end position="627"/>
    </location>
</feature>
<accession>A0A0F2MC64</accession>
<dbReference type="KEGG" id="ssck:SPSK_02205"/>
<dbReference type="InterPro" id="IPR000387">
    <property type="entry name" value="Tyr_Pase_dom"/>
</dbReference>
<dbReference type="GO" id="GO:0043409">
    <property type="term" value="P:negative regulation of MAPK cascade"/>
    <property type="evidence" value="ECO:0007669"/>
    <property type="project" value="TreeGrafter"/>
</dbReference>
<dbReference type="EC" id="3.1.3.48" evidence="2"/>
<dbReference type="GO" id="GO:0008330">
    <property type="term" value="F:protein tyrosine/threonine phosphatase activity"/>
    <property type="evidence" value="ECO:0007669"/>
    <property type="project" value="TreeGrafter"/>
</dbReference>
<feature type="compositionally biased region" description="Polar residues" evidence="5">
    <location>
        <begin position="197"/>
        <end position="211"/>
    </location>
</feature>
<dbReference type="Proteomes" id="UP000033710">
    <property type="component" value="Unassembled WGS sequence"/>
</dbReference>
<dbReference type="PROSITE" id="PS50056">
    <property type="entry name" value="TYR_PHOSPHATASE_2"/>
    <property type="match status" value="1"/>
</dbReference>
<dbReference type="OrthoDB" id="426001at2759"/>
<dbReference type="GO" id="GO:0005634">
    <property type="term" value="C:nucleus"/>
    <property type="evidence" value="ECO:0007669"/>
    <property type="project" value="TreeGrafter"/>
</dbReference>
<dbReference type="GO" id="GO:0017017">
    <property type="term" value="F:MAP kinase tyrosine/serine/threonine phosphatase activity"/>
    <property type="evidence" value="ECO:0007669"/>
    <property type="project" value="TreeGrafter"/>
</dbReference>
<dbReference type="AlphaFoldDB" id="A0A0F2MC64"/>
<dbReference type="PROSITE" id="PS50054">
    <property type="entry name" value="TYR_PHOSPHATASE_DUAL"/>
    <property type="match status" value="1"/>
</dbReference>
<feature type="compositionally biased region" description="Polar residues" evidence="5">
    <location>
        <begin position="516"/>
        <end position="529"/>
    </location>
</feature>
<feature type="compositionally biased region" description="Low complexity" evidence="5">
    <location>
        <begin position="699"/>
        <end position="712"/>
    </location>
</feature>
<evidence type="ECO:0000256" key="5">
    <source>
        <dbReference type="SAM" id="MobiDB-lite"/>
    </source>
</evidence>
<feature type="region of interest" description="Disordered" evidence="5">
    <location>
        <begin position="790"/>
        <end position="816"/>
    </location>
</feature>
<dbReference type="GO" id="GO:0005829">
    <property type="term" value="C:cytosol"/>
    <property type="evidence" value="ECO:0007669"/>
    <property type="project" value="TreeGrafter"/>
</dbReference>
<keyword evidence="4" id="KW-0904">Protein phosphatase</keyword>
<dbReference type="PROSITE" id="PS00383">
    <property type="entry name" value="TYR_PHOSPHATASE_1"/>
    <property type="match status" value="1"/>
</dbReference>
<evidence type="ECO:0000259" key="7">
    <source>
        <dbReference type="PROSITE" id="PS50056"/>
    </source>
</evidence>
<feature type="compositionally biased region" description="Low complexity" evidence="5">
    <location>
        <begin position="790"/>
        <end position="807"/>
    </location>
</feature>
<evidence type="ECO:0000259" key="6">
    <source>
        <dbReference type="PROSITE" id="PS50054"/>
    </source>
</evidence>
<evidence type="ECO:0000313" key="9">
    <source>
        <dbReference type="Proteomes" id="UP000033710"/>
    </source>
</evidence>
<dbReference type="PANTHER" id="PTHR10159">
    <property type="entry name" value="DUAL SPECIFICITY PROTEIN PHOSPHATASE"/>
    <property type="match status" value="1"/>
</dbReference>
<organism evidence="8 9">
    <name type="scientific">Sporothrix schenckii 1099-18</name>
    <dbReference type="NCBI Taxonomy" id="1397361"/>
    <lineage>
        <taxon>Eukaryota</taxon>
        <taxon>Fungi</taxon>
        <taxon>Dikarya</taxon>
        <taxon>Ascomycota</taxon>
        <taxon>Pezizomycotina</taxon>
        <taxon>Sordariomycetes</taxon>
        <taxon>Sordariomycetidae</taxon>
        <taxon>Ophiostomatales</taxon>
        <taxon>Ophiostomataceae</taxon>
        <taxon>Sporothrix</taxon>
    </lineage>
</organism>
<protein>
    <recommendedName>
        <fullName evidence="2">protein-tyrosine-phosphatase</fullName>
        <ecNumber evidence="2">3.1.3.48</ecNumber>
    </recommendedName>
</protein>
<name>A0A0F2MC64_SPOSC</name>
<gene>
    <name evidence="8" type="ORF">SPSK_02205</name>
</gene>
<feature type="region of interest" description="Disordered" evidence="5">
    <location>
        <begin position="659"/>
        <end position="742"/>
    </location>
</feature>
<keyword evidence="3" id="KW-0378">Hydrolase</keyword>
<evidence type="ECO:0000256" key="2">
    <source>
        <dbReference type="ARBA" id="ARBA00013064"/>
    </source>
</evidence>
<dbReference type="PANTHER" id="PTHR10159:SF519">
    <property type="entry name" value="DUAL SPECIFICITY PROTEIN PHOSPHATASE MPK3"/>
    <property type="match status" value="1"/>
</dbReference>
<dbReference type="CDD" id="cd14521">
    <property type="entry name" value="DSP_fungal_SDP1-like"/>
    <property type="match status" value="1"/>
</dbReference>
<feature type="compositionally biased region" description="Polar residues" evidence="5">
    <location>
        <begin position="672"/>
        <end position="682"/>
    </location>
</feature>
<feature type="region of interest" description="Disordered" evidence="5">
    <location>
        <begin position="848"/>
        <end position="872"/>
    </location>
</feature>
<feature type="compositionally biased region" description="Low complexity" evidence="5">
    <location>
        <begin position="401"/>
        <end position="425"/>
    </location>
</feature>
<feature type="region of interest" description="Disordered" evidence="5">
    <location>
        <begin position="53"/>
        <end position="120"/>
    </location>
</feature>
<evidence type="ECO:0000256" key="1">
    <source>
        <dbReference type="ARBA" id="ARBA00008601"/>
    </source>
</evidence>
<feature type="compositionally biased region" description="Low complexity" evidence="5">
    <location>
        <begin position="94"/>
        <end position="120"/>
    </location>
</feature>
<feature type="compositionally biased region" description="Low complexity" evidence="5">
    <location>
        <begin position="848"/>
        <end position="867"/>
    </location>
</feature>